<dbReference type="GO" id="GO:0005886">
    <property type="term" value="C:plasma membrane"/>
    <property type="evidence" value="ECO:0007669"/>
    <property type="project" value="UniProtKB-SubCell"/>
</dbReference>
<dbReference type="AlphaFoldDB" id="A0A939IPD5"/>
<keyword evidence="12" id="KW-1185">Reference proteome</keyword>
<dbReference type="Proteomes" id="UP000664654">
    <property type="component" value="Unassembled WGS sequence"/>
</dbReference>
<keyword evidence="7 9" id="KW-0472">Membrane</keyword>
<organism evidence="11 12">
    <name type="scientific">Bowmanella dokdonensis</name>
    <dbReference type="NCBI Taxonomy" id="751969"/>
    <lineage>
        <taxon>Bacteria</taxon>
        <taxon>Pseudomonadati</taxon>
        <taxon>Pseudomonadota</taxon>
        <taxon>Gammaproteobacteria</taxon>
        <taxon>Alteromonadales</taxon>
        <taxon>Alteromonadaceae</taxon>
        <taxon>Bowmanella</taxon>
    </lineage>
</organism>
<feature type="transmembrane region" description="Helical" evidence="9">
    <location>
        <begin position="66"/>
        <end position="93"/>
    </location>
</feature>
<keyword evidence="6 9" id="KW-1133">Transmembrane helix</keyword>
<dbReference type="InterPro" id="IPR050469">
    <property type="entry name" value="Diguanylate_Cyclase"/>
</dbReference>
<feature type="transmembrane region" description="Helical" evidence="9">
    <location>
        <begin position="278"/>
        <end position="298"/>
    </location>
</feature>
<dbReference type="InterPro" id="IPR029787">
    <property type="entry name" value="Nucleotide_cyclase"/>
</dbReference>
<dbReference type="PANTHER" id="PTHR45138:SF9">
    <property type="entry name" value="DIGUANYLATE CYCLASE DGCM-RELATED"/>
    <property type="match status" value="1"/>
</dbReference>
<sequence length="492" mass="55060">MSMYRLQQLLLNRDSASGDKPKDSRSLATLLFRHLLLLFIWLGLWRVAVLMEYAPHASIWFPPAGLSFAAFLVMGLRALPVLMVGSILSTFWVDNMYQMQQGWQQLLYSGLMFGFAHCMSYWLGAALLRRWIGQGVSEGLPRMITGFLVLGALTSLLAALTGTQILAASGMIGMQEAGSIWLPWWIGDLAGTLVLTPLFIGLLSWRYPDIQSWLGGLNFQASNSERSGFIGKLALCASLLSLIMLLASHFPYPEVSFAVFFLIIPQMWIVCTESAFRAAISLAVFSILTAVWVASLGLMDQALVYQFAICVIAASAYFGLAVPVLMARNQMLQRLAFRDSLTGIMSRQHFFDQAGEEIRRSHRYRHPVSLLLFDIDHFKQINDQFGHACGDEVLQKAASCIEQTLRESDLFGRFGGDEFMLLLPNIDFARAVETAERLRRLLGDIRIDKLELRLSGSFGAIQLQQDETLTQALERVDSKLLQAKRAGRNRVN</sequence>
<dbReference type="NCBIfam" id="TIGR00254">
    <property type="entry name" value="GGDEF"/>
    <property type="match status" value="1"/>
</dbReference>
<feature type="domain" description="GGDEF" evidence="10">
    <location>
        <begin position="366"/>
        <end position="492"/>
    </location>
</feature>
<evidence type="ECO:0000256" key="2">
    <source>
        <dbReference type="ARBA" id="ARBA00004651"/>
    </source>
</evidence>
<dbReference type="CDD" id="cd01949">
    <property type="entry name" value="GGDEF"/>
    <property type="match status" value="1"/>
</dbReference>
<reference evidence="11" key="1">
    <citation type="submission" date="2021-03" db="EMBL/GenBank/DDBJ databases">
        <title>novel species isolated from a fishpond in China.</title>
        <authorList>
            <person name="Lu H."/>
            <person name="Cai Z."/>
        </authorList>
    </citation>
    <scope>NUCLEOTIDE SEQUENCE</scope>
    <source>
        <strain evidence="11">JCM 30855</strain>
    </source>
</reference>
<evidence type="ECO:0000259" key="10">
    <source>
        <dbReference type="PROSITE" id="PS50887"/>
    </source>
</evidence>
<proteinExistence type="predicted"/>
<evidence type="ECO:0000256" key="4">
    <source>
        <dbReference type="ARBA" id="ARBA00022475"/>
    </source>
</evidence>
<dbReference type="RefSeq" id="WP_206571978.1">
    <property type="nucleotide sequence ID" value="NZ_JAFKCV010000001.1"/>
</dbReference>
<feature type="transmembrane region" description="Helical" evidence="9">
    <location>
        <begin position="31"/>
        <end position="54"/>
    </location>
</feature>
<evidence type="ECO:0000256" key="8">
    <source>
        <dbReference type="ARBA" id="ARBA00034247"/>
    </source>
</evidence>
<dbReference type="GO" id="GO:0052621">
    <property type="term" value="F:diguanylate cyclase activity"/>
    <property type="evidence" value="ECO:0007669"/>
    <property type="project" value="UniProtKB-EC"/>
</dbReference>
<feature type="transmembrane region" description="Helical" evidence="9">
    <location>
        <begin position="105"/>
        <end position="128"/>
    </location>
</feature>
<dbReference type="Gene3D" id="3.30.70.270">
    <property type="match status" value="1"/>
</dbReference>
<dbReference type="InterPro" id="IPR007895">
    <property type="entry name" value="MASE1"/>
</dbReference>
<feature type="transmembrane region" description="Helical" evidence="9">
    <location>
        <begin position="184"/>
        <end position="208"/>
    </location>
</feature>
<gene>
    <name evidence="11" type="ORF">J0A66_01430</name>
</gene>
<protein>
    <recommendedName>
        <fullName evidence="3">diguanylate cyclase</fullName>
        <ecNumber evidence="3">2.7.7.65</ecNumber>
    </recommendedName>
</protein>
<comment type="subcellular location">
    <subcellularLocation>
        <location evidence="2">Cell membrane</location>
        <topology evidence="2">Multi-pass membrane protein</topology>
    </subcellularLocation>
</comment>
<dbReference type="PROSITE" id="PS50887">
    <property type="entry name" value="GGDEF"/>
    <property type="match status" value="1"/>
</dbReference>
<evidence type="ECO:0000256" key="1">
    <source>
        <dbReference type="ARBA" id="ARBA00001946"/>
    </source>
</evidence>
<name>A0A939IPD5_9ALTE</name>
<dbReference type="Pfam" id="PF05231">
    <property type="entry name" value="MASE1"/>
    <property type="match status" value="1"/>
</dbReference>
<feature type="transmembrane region" description="Helical" evidence="9">
    <location>
        <begin position="148"/>
        <end position="172"/>
    </location>
</feature>
<dbReference type="EC" id="2.7.7.65" evidence="3"/>
<evidence type="ECO:0000313" key="12">
    <source>
        <dbReference type="Proteomes" id="UP000664654"/>
    </source>
</evidence>
<dbReference type="SUPFAM" id="SSF55073">
    <property type="entry name" value="Nucleotide cyclase"/>
    <property type="match status" value="1"/>
</dbReference>
<evidence type="ECO:0000256" key="7">
    <source>
        <dbReference type="ARBA" id="ARBA00023136"/>
    </source>
</evidence>
<keyword evidence="5 9" id="KW-0812">Transmembrane</keyword>
<comment type="caution">
    <text evidence="11">The sequence shown here is derived from an EMBL/GenBank/DDBJ whole genome shotgun (WGS) entry which is preliminary data.</text>
</comment>
<keyword evidence="4" id="KW-1003">Cell membrane</keyword>
<dbReference type="GO" id="GO:1902201">
    <property type="term" value="P:negative regulation of bacterial-type flagellum-dependent cell motility"/>
    <property type="evidence" value="ECO:0007669"/>
    <property type="project" value="TreeGrafter"/>
</dbReference>
<evidence type="ECO:0000256" key="5">
    <source>
        <dbReference type="ARBA" id="ARBA00022692"/>
    </source>
</evidence>
<dbReference type="FunFam" id="3.30.70.270:FF:000001">
    <property type="entry name" value="Diguanylate cyclase domain protein"/>
    <property type="match status" value="1"/>
</dbReference>
<dbReference type="SMART" id="SM00267">
    <property type="entry name" value="GGDEF"/>
    <property type="match status" value="1"/>
</dbReference>
<comment type="catalytic activity">
    <reaction evidence="8">
        <text>2 GTP = 3',3'-c-di-GMP + 2 diphosphate</text>
        <dbReference type="Rhea" id="RHEA:24898"/>
        <dbReference type="ChEBI" id="CHEBI:33019"/>
        <dbReference type="ChEBI" id="CHEBI:37565"/>
        <dbReference type="ChEBI" id="CHEBI:58805"/>
        <dbReference type="EC" id="2.7.7.65"/>
    </reaction>
</comment>
<evidence type="ECO:0000313" key="11">
    <source>
        <dbReference type="EMBL" id="MBN7823874.1"/>
    </source>
</evidence>
<dbReference type="PANTHER" id="PTHR45138">
    <property type="entry name" value="REGULATORY COMPONENTS OF SENSORY TRANSDUCTION SYSTEM"/>
    <property type="match status" value="1"/>
</dbReference>
<dbReference type="GO" id="GO:0043709">
    <property type="term" value="P:cell adhesion involved in single-species biofilm formation"/>
    <property type="evidence" value="ECO:0007669"/>
    <property type="project" value="TreeGrafter"/>
</dbReference>
<accession>A0A939IPD5</accession>
<dbReference type="Pfam" id="PF00990">
    <property type="entry name" value="GGDEF"/>
    <property type="match status" value="1"/>
</dbReference>
<dbReference type="InterPro" id="IPR000160">
    <property type="entry name" value="GGDEF_dom"/>
</dbReference>
<evidence type="ECO:0000256" key="3">
    <source>
        <dbReference type="ARBA" id="ARBA00012528"/>
    </source>
</evidence>
<dbReference type="EMBL" id="JAFKCV010000001">
    <property type="protein sequence ID" value="MBN7823874.1"/>
    <property type="molecule type" value="Genomic_DNA"/>
</dbReference>
<evidence type="ECO:0000256" key="9">
    <source>
        <dbReference type="SAM" id="Phobius"/>
    </source>
</evidence>
<comment type="cofactor">
    <cofactor evidence="1">
        <name>Mg(2+)</name>
        <dbReference type="ChEBI" id="CHEBI:18420"/>
    </cofactor>
</comment>
<evidence type="ECO:0000256" key="6">
    <source>
        <dbReference type="ARBA" id="ARBA00022989"/>
    </source>
</evidence>
<feature type="transmembrane region" description="Helical" evidence="9">
    <location>
        <begin position="304"/>
        <end position="325"/>
    </location>
</feature>
<dbReference type="InterPro" id="IPR043128">
    <property type="entry name" value="Rev_trsase/Diguanyl_cyclase"/>
</dbReference>